<evidence type="ECO:0000313" key="3">
    <source>
        <dbReference type="Proteomes" id="UP000006056"/>
    </source>
</evidence>
<keyword evidence="1" id="KW-0472">Membrane</keyword>
<dbReference type="EMBL" id="CP003379">
    <property type="protein sequence ID" value="AFL89227.1"/>
    <property type="molecule type" value="Genomic_DNA"/>
</dbReference>
<name>I3ZJ09_TERRK</name>
<dbReference type="KEGG" id="trs:Terro_2995"/>
<proteinExistence type="predicted"/>
<gene>
    <name evidence="2" type="ordered locus">Terro_2995</name>
</gene>
<accession>I3ZJ09</accession>
<protein>
    <submittedName>
        <fullName evidence="2">Uncharacterized protein</fullName>
    </submittedName>
</protein>
<sequence length="103" mass="10883">MRSAWFGEQRENVGATLALVSLVLASIQLSVLLLILGLSFSSYIVSAYLSAIYFLGEIVCAVVAVPLAVVSLRFEAGGDTGRRALFMAIGVTGVCAFFMAFPS</sequence>
<keyword evidence="1" id="KW-1133">Transmembrane helix</keyword>
<dbReference type="AlphaFoldDB" id="I3ZJ09"/>
<dbReference type="RefSeq" id="WP_014786491.1">
    <property type="nucleotide sequence ID" value="NC_018014.1"/>
</dbReference>
<dbReference type="Proteomes" id="UP000006056">
    <property type="component" value="Chromosome"/>
</dbReference>
<dbReference type="STRING" id="926566.Terro_2995"/>
<dbReference type="HOGENOM" id="CLU_2262469_0_0_0"/>
<keyword evidence="1" id="KW-0812">Transmembrane</keyword>
<organism evidence="2 3">
    <name type="scientific">Terriglobus roseus (strain DSM 18391 / NRRL B-41598 / KBS 63)</name>
    <dbReference type="NCBI Taxonomy" id="926566"/>
    <lineage>
        <taxon>Bacteria</taxon>
        <taxon>Pseudomonadati</taxon>
        <taxon>Acidobacteriota</taxon>
        <taxon>Terriglobia</taxon>
        <taxon>Terriglobales</taxon>
        <taxon>Acidobacteriaceae</taxon>
        <taxon>Terriglobus</taxon>
    </lineage>
</organism>
<feature type="transmembrane region" description="Helical" evidence="1">
    <location>
        <begin position="12"/>
        <end position="45"/>
    </location>
</feature>
<reference evidence="2 3" key="1">
    <citation type="submission" date="2012-06" db="EMBL/GenBank/DDBJ databases">
        <title>Complete genome of Terriglobus roseus DSM 18391.</title>
        <authorList>
            <consortium name="US DOE Joint Genome Institute (JGI-PGF)"/>
            <person name="Lucas S."/>
            <person name="Copeland A."/>
            <person name="Lapidus A."/>
            <person name="Glavina del Rio T."/>
            <person name="Dalin E."/>
            <person name="Tice H."/>
            <person name="Bruce D."/>
            <person name="Goodwin L."/>
            <person name="Pitluck S."/>
            <person name="Peters L."/>
            <person name="Mikhailova N."/>
            <person name="Munk A.C.C."/>
            <person name="Kyrpides N."/>
            <person name="Mavromatis K."/>
            <person name="Ivanova N."/>
            <person name="Brettin T."/>
            <person name="Detter J.C."/>
            <person name="Han C."/>
            <person name="Larimer F."/>
            <person name="Land M."/>
            <person name="Hauser L."/>
            <person name="Markowitz V."/>
            <person name="Cheng J.-F."/>
            <person name="Hugenholtz P."/>
            <person name="Woyke T."/>
            <person name="Wu D."/>
            <person name="Brambilla E."/>
            <person name="Klenk H.-P."/>
            <person name="Eisen J.A."/>
        </authorList>
    </citation>
    <scope>NUCLEOTIDE SEQUENCE [LARGE SCALE GENOMIC DNA]</scope>
    <source>
        <strain evidence="3">DSM 18391 / NRRL B-41598 / KBS 63</strain>
    </source>
</reference>
<evidence type="ECO:0000256" key="1">
    <source>
        <dbReference type="SAM" id="Phobius"/>
    </source>
</evidence>
<keyword evidence="3" id="KW-1185">Reference proteome</keyword>
<feature type="transmembrane region" description="Helical" evidence="1">
    <location>
        <begin position="51"/>
        <end position="72"/>
    </location>
</feature>
<evidence type="ECO:0000313" key="2">
    <source>
        <dbReference type="EMBL" id="AFL89227.1"/>
    </source>
</evidence>
<feature type="transmembrane region" description="Helical" evidence="1">
    <location>
        <begin position="84"/>
        <end position="101"/>
    </location>
</feature>